<gene>
    <name evidence="8" type="primary">LOC105114909</name>
</gene>
<dbReference type="EC" id="5.4.99.-" evidence="4"/>
<dbReference type="GO" id="GO:0005811">
    <property type="term" value="C:lipid droplet"/>
    <property type="evidence" value="ECO:0007669"/>
    <property type="project" value="InterPro"/>
</dbReference>
<dbReference type="Pfam" id="PF13243">
    <property type="entry name" value="SQHop_cyclase_C"/>
    <property type="match status" value="1"/>
</dbReference>
<accession>A0AAJ6TEX3</accession>
<evidence type="ECO:0000256" key="3">
    <source>
        <dbReference type="ARBA" id="ARBA00023235"/>
    </source>
</evidence>
<dbReference type="InterPro" id="IPR032697">
    <property type="entry name" value="SQ_cyclase_N"/>
</dbReference>
<comment type="similarity">
    <text evidence="1 4">Belongs to the terpene cyclase/mutase family.</text>
</comment>
<dbReference type="GO" id="GO:0016104">
    <property type="term" value="P:triterpenoid biosynthetic process"/>
    <property type="evidence" value="ECO:0007669"/>
    <property type="project" value="InterPro"/>
</dbReference>
<evidence type="ECO:0000259" key="5">
    <source>
        <dbReference type="Pfam" id="PF13243"/>
    </source>
</evidence>
<evidence type="ECO:0000259" key="6">
    <source>
        <dbReference type="Pfam" id="PF13249"/>
    </source>
</evidence>
<dbReference type="Proteomes" id="UP000694918">
    <property type="component" value="Unplaced"/>
</dbReference>
<keyword evidence="7" id="KW-1185">Reference proteome</keyword>
<dbReference type="InterPro" id="IPR018333">
    <property type="entry name" value="Squalene_cyclase"/>
</dbReference>
<dbReference type="PANTHER" id="PTHR11764:SF55">
    <property type="entry name" value="TERPENE CYCLASE_MUTASE FAMILY MEMBER"/>
    <property type="match status" value="1"/>
</dbReference>
<name>A0AAJ6TEX3_POPEU</name>
<dbReference type="CDD" id="cd02892">
    <property type="entry name" value="SQCY_1"/>
    <property type="match status" value="1"/>
</dbReference>
<dbReference type="InterPro" id="IPR002365">
    <property type="entry name" value="Terpene_synthase_CS"/>
</dbReference>
<proteinExistence type="inferred from homology"/>
<evidence type="ECO:0000256" key="1">
    <source>
        <dbReference type="ARBA" id="ARBA00009755"/>
    </source>
</evidence>
<dbReference type="Gene3D" id="1.50.10.20">
    <property type="match status" value="2"/>
</dbReference>
<dbReference type="GO" id="GO:0042300">
    <property type="term" value="F:beta-amyrin synthase activity"/>
    <property type="evidence" value="ECO:0007669"/>
    <property type="project" value="TreeGrafter"/>
</dbReference>
<evidence type="ECO:0000313" key="7">
    <source>
        <dbReference type="Proteomes" id="UP000694918"/>
    </source>
</evidence>
<keyword evidence="3 4" id="KW-0413">Isomerase</keyword>
<dbReference type="FunFam" id="1.50.10.20:FF:000011">
    <property type="entry name" value="Terpene cyclase/mutase family member"/>
    <property type="match status" value="1"/>
</dbReference>
<feature type="domain" description="Squalene cyclase C-terminal" evidence="5">
    <location>
        <begin position="413"/>
        <end position="718"/>
    </location>
</feature>
<dbReference type="InterPro" id="IPR032696">
    <property type="entry name" value="SQ_cyclase_C"/>
</dbReference>
<keyword evidence="2" id="KW-0677">Repeat</keyword>
<dbReference type="RefSeq" id="XP_011009935.1">
    <property type="nucleotide sequence ID" value="XM_011011633.1"/>
</dbReference>
<dbReference type="AlphaFoldDB" id="A0AAJ6TEX3"/>
<dbReference type="SUPFAM" id="SSF48239">
    <property type="entry name" value="Terpenoid cyclases/Protein prenyltransferases"/>
    <property type="match status" value="2"/>
</dbReference>
<dbReference type="Pfam" id="PF13249">
    <property type="entry name" value="SQHop_cyclase_N"/>
    <property type="match status" value="1"/>
</dbReference>
<evidence type="ECO:0000313" key="8">
    <source>
        <dbReference type="RefSeq" id="XP_011009935.1"/>
    </source>
</evidence>
<organism evidence="7 8">
    <name type="scientific">Populus euphratica</name>
    <name type="common">Euphrates poplar</name>
    <dbReference type="NCBI Taxonomy" id="75702"/>
    <lineage>
        <taxon>Eukaryota</taxon>
        <taxon>Viridiplantae</taxon>
        <taxon>Streptophyta</taxon>
        <taxon>Embryophyta</taxon>
        <taxon>Tracheophyta</taxon>
        <taxon>Spermatophyta</taxon>
        <taxon>Magnoliopsida</taxon>
        <taxon>eudicotyledons</taxon>
        <taxon>Gunneridae</taxon>
        <taxon>Pentapetalae</taxon>
        <taxon>rosids</taxon>
        <taxon>fabids</taxon>
        <taxon>Malpighiales</taxon>
        <taxon>Salicaceae</taxon>
        <taxon>Saliceae</taxon>
        <taxon>Populus</taxon>
    </lineage>
</organism>
<evidence type="ECO:0000256" key="2">
    <source>
        <dbReference type="ARBA" id="ARBA00022737"/>
    </source>
</evidence>
<dbReference type="NCBIfam" id="TIGR01787">
    <property type="entry name" value="squalene_cyclas"/>
    <property type="match status" value="1"/>
</dbReference>
<dbReference type="PROSITE" id="PS01074">
    <property type="entry name" value="TERPENE_SYNTHASES"/>
    <property type="match status" value="1"/>
</dbReference>
<reference evidence="8" key="1">
    <citation type="submission" date="2025-08" db="UniProtKB">
        <authorList>
            <consortium name="RefSeq"/>
        </authorList>
    </citation>
    <scope>IDENTIFICATION</scope>
</reference>
<feature type="domain" description="Squalene cyclase N-terminal" evidence="6">
    <location>
        <begin position="98"/>
        <end position="388"/>
    </location>
</feature>
<dbReference type="GeneID" id="105114909"/>
<dbReference type="InterPro" id="IPR008930">
    <property type="entry name" value="Terpenoid_cyclase/PrenylTrfase"/>
</dbReference>
<dbReference type="PANTHER" id="PTHR11764">
    <property type="entry name" value="TERPENE CYCLASE/MUTASE FAMILY MEMBER"/>
    <property type="match status" value="1"/>
</dbReference>
<sequence>MWKLEVAEGDGPWLFSTNKFVGRQIWRFEPNAWTPEEQAQVEMAREKFRLNRFYTKASGDVLKNFQLIKENQIDLRIPPVRLGNGEEISREKVETALRKAVRFTSAIQASDGHWPAEFSGPLFLMPPLIMVLYLSRSLDTVLSTEHKKEIIRYIYNHQNEDGGWGFHIESHSTMLGTALNYVALRLLGEGPEGGRDGAATKARKWVLDHGGATMIPAWGKVYLSVLGTYEWSGCNPVPPEFLLFPSFLPFSPGKVWCHLRTVYTPMSYLYGKKFVGPITDLILQLRRELYIQPYEEIDWNKARHLCLKEDLYTSRSIAQNLLLDGVHYLSERLLKQWPFSKLREQALQEAIKHIHYEDESTRYMTHASIEKSLNMMACWAEDPTSDAFKFHLARVPDILWLAEDGMKTQSIGSQLWDAAFATQAIIASNLVDEYGSTLRKAHEFLKLSQIQENAYGDFRSMYRHISKGAWTLSVKDHGWQVSDCTAEALRALLLLSQMPAEIVGETIDTERLHNAIDFLLSLQSKNGGFSVWEPARGQRWLEVLNPTQAFGDVMVETEYVECTASAIQVLVLFKSLHPGYRRKEIEVSVANASSYIEDAQMSDGSWYGNWGICYTYGTYFALKGLASVGKTYRNSRTVRKACEFLLSKQHNSGGWGESYLSCANSKYTETEGNKSNVVQTAWAMMGLIYAGQAEKDPAPLHQAARLLINSQMENGEFPQQLPNKLTILQLQTLHRISNSMSIIEHTH</sequence>
<evidence type="ECO:0000256" key="4">
    <source>
        <dbReference type="RuleBase" id="RU362003"/>
    </source>
</evidence>
<protein>
    <recommendedName>
        <fullName evidence="4">Terpene cyclase/mutase family member</fullName>
        <ecNumber evidence="4">5.4.99.-</ecNumber>
    </recommendedName>
</protein>